<dbReference type="OrthoDB" id="117536at2157"/>
<evidence type="ECO:0000259" key="3">
    <source>
        <dbReference type="Pfam" id="PF26487"/>
    </source>
</evidence>
<keyword evidence="5" id="KW-1185">Reference proteome</keyword>
<dbReference type="Gene3D" id="3.40.50.150">
    <property type="entry name" value="Vaccinia Virus protein VP39"/>
    <property type="match status" value="1"/>
</dbReference>
<feature type="domain" description="DUF8157" evidence="3">
    <location>
        <begin position="396"/>
        <end position="489"/>
    </location>
</feature>
<dbReference type="GO" id="GO:0008168">
    <property type="term" value="F:methyltransferase activity"/>
    <property type="evidence" value="ECO:0007669"/>
    <property type="project" value="UniProtKB-KW"/>
</dbReference>
<proteinExistence type="predicted"/>
<comment type="caution">
    <text evidence="4">The sequence shown here is derived from an EMBL/GenBank/DDBJ whole genome shotgun (WGS) entry which is preliminary data.</text>
</comment>
<accession>A0A554N970</accession>
<dbReference type="Pfam" id="PF13489">
    <property type="entry name" value="Methyltransf_23"/>
    <property type="match status" value="1"/>
</dbReference>
<keyword evidence="4" id="KW-0808">Transferase</keyword>
<dbReference type="CDD" id="cd02440">
    <property type="entry name" value="AdoMet_MTases"/>
    <property type="match status" value="1"/>
</dbReference>
<feature type="compositionally biased region" description="Basic and acidic residues" evidence="1">
    <location>
        <begin position="337"/>
        <end position="359"/>
    </location>
</feature>
<evidence type="ECO:0000313" key="4">
    <source>
        <dbReference type="EMBL" id="TSD13954.1"/>
    </source>
</evidence>
<keyword evidence="4" id="KW-0489">Methyltransferase</keyword>
<feature type="domain" description="DUF8157" evidence="2">
    <location>
        <begin position="6"/>
        <end position="56"/>
    </location>
</feature>
<dbReference type="Proteomes" id="UP000319894">
    <property type="component" value="Unassembled WGS sequence"/>
</dbReference>
<evidence type="ECO:0000313" key="5">
    <source>
        <dbReference type="Proteomes" id="UP000319894"/>
    </source>
</evidence>
<dbReference type="AlphaFoldDB" id="A0A554N970"/>
<name>A0A554N970_9EURY</name>
<dbReference type="InterPro" id="IPR029063">
    <property type="entry name" value="SAM-dependent_MTases_sf"/>
</dbReference>
<evidence type="ECO:0000259" key="2">
    <source>
        <dbReference type="Pfam" id="PF26486"/>
    </source>
</evidence>
<organism evidence="4 5">
    <name type="scientific">Haloglomus irregulare</name>
    <dbReference type="NCBI Taxonomy" id="2234134"/>
    <lineage>
        <taxon>Archaea</taxon>
        <taxon>Methanobacteriati</taxon>
        <taxon>Methanobacteriota</taxon>
        <taxon>Stenosarchaea group</taxon>
        <taxon>Halobacteria</taxon>
        <taxon>Halobacteriales</taxon>
        <taxon>Natronomonadaceae</taxon>
        <taxon>Haloglomus</taxon>
    </lineage>
</organism>
<reference evidence="4 5" key="1">
    <citation type="submission" date="2018-06" db="EMBL/GenBank/DDBJ databases">
        <title>Natronomonas sp. F16-60 a new haloarchaeon isolated from a solar saltern of Isla Cristina, Huelva, Spain.</title>
        <authorList>
            <person name="Duran-Viseras A."/>
            <person name="Sanchez-Porro C."/>
            <person name="Ventosa A."/>
        </authorList>
    </citation>
    <scope>NUCLEOTIDE SEQUENCE [LARGE SCALE GENOMIC DNA]</scope>
    <source>
        <strain evidence="4 5">F16-60</strain>
    </source>
</reference>
<dbReference type="Pfam" id="PF26487">
    <property type="entry name" value="DUF8157_C"/>
    <property type="match status" value="1"/>
</dbReference>
<dbReference type="InterPro" id="IPR058959">
    <property type="entry name" value="DUF8157_C"/>
</dbReference>
<sequence length="494" mass="53999">MDETQRESLRDTVRYLREVRPIDPEEVFEYVDDQPHPAVVTQALRELAPELGLVERGDGRSVPVAEAPVPPWRARGGHRERVAALPADHAARLEELLVEEFGPGWPDGESGDRLRERLREVKEHYLHGGAVDYDYETALAYAVYHLPGYYASVGYVLDELARGERLPHDLRVLDVGAGVGGPALGLADYLPTDALVDYHAVEPAAAADVLESLLEGTGKNVHPTVHRETAEAFDPAHGDPWDLVLFSNVLSELDDPAGTARRYLEALAPDGSLLALAPADRNTAMGLRGVERALADRDGGATVWAPTLRLWPDAAPADSGWSFDVRPDLDVPAFQRALDRGERGPEGGGKRADADREPGDGEFVNVDVQFAYSVLRTDGERALDFRPSRGEFARLADSETHVTDRINVAAVKLSRDLTEGDDANPLFRVGDGSQGVDHFAVLVDENSLNAPLREADYGDLLTFERVLVLWNDDEGAYNLVVDEEVVVESVPVPP</sequence>
<dbReference type="InParanoid" id="A0A554N970"/>
<dbReference type="Pfam" id="PF26486">
    <property type="entry name" value="DUF8157"/>
    <property type="match status" value="1"/>
</dbReference>
<gene>
    <name evidence="4" type="ORF">DP107_09920</name>
</gene>
<evidence type="ECO:0000256" key="1">
    <source>
        <dbReference type="SAM" id="MobiDB-lite"/>
    </source>
</evidence>
<dbReference type="InterPro" id="IPR058470">
    <property type="entry name" value="DUF8157_N"/>
</dbReference>
<dbReference type="SUPFAM" id="SSF53335">
    <property type="entry name" value="S-adenosyl-L-methionine-dependent methyltransferases"/>
    <property type="match status" value="1"/>
</dbReference>
<dbReference type="GO" id="GO:0032259">
    <property type="term" value="P:methylation"/>
    <property type="evidence" value="ECO:0007669"/>
    <property type="project" value="UniProtKB-KW"/>
</dbReference>
<dbReference type="RefSeq" id="WP_144262151.1">
    <property type="nucleotide sequence ID" value="NZ_QMDX01000005.1"/>
</dbReference>
<dbReference type="EMBL" id="QMDX01000005">
    <property type="protein sequence ID" value="TSD13954.1"/>
    <property type="molecule type" value="Genomic_DNA"/>
</dbReference>
<protein>
    <submittedName>
        <fullName evidence="4">SAM-dependent methyltransferase</fullName>
    </submittedName>
</protein>
<feature type="region of interest" description="Disordered" evidence="1">
    <location>
        <begin position="336"/>
        <end position="360"/>
    </location>
</feature>